<dbReference type="HOGENOM" id="CLU_1342351_0_0_0"/>
<keyword evidence="2" id="KW-1185">Reference proteome</keyword>
<dbReference type="Proteomes" id="UP000001025">
    <property type="component" value="Chromosome"/>
</dbReference>
<evidence type="ECO:0000313" key="1">
    <source>
        <dbReference type="EMBL" id="CAD73671.1"/>
    </source>
</evidence>
<protein>
    <submittedName>
        <fullName evidence="1">Uncharacterized protein</fullName>
    </submittedName>
</protein>
<gene>
    <name evidence="1" type="ordered locus">RB4255</name>
</gene>
<dbReference type="STRING" id="243090.RB4255"/>
<dbReference type="EnsemblBacteria" id="CAD73671">
    <property type="protein sequence ID" value="CAD73671"/>
    <property type="gene ID" value="RB4255"/>
</dbReference>
<reference evidence="1 2" key="1">
    <citation type="journal article" date="2003" name="Proc. Natl. Acad. Sci. U.S.A.">
        <title>Complete genome sequence of the marine planctomycete Pirellula sp. strain 1.</title>
        <authorList>
            <person name="Gloeckner F.O."/>
            <person name="Kube M."/>
            <person name="Bauer M."/>
            <person name="Teeling H."/>
            <person name="Lombardot T."/>
            <person name="Ludwig W."/>
            <person name="Gade D."/>
            <person name="Beck A."/>
            <person name="Borzym K."/>
            <person name="Heitmann K."/>
            <person name="Rabus R."/>
            <person name="Schlesner H."/>
            <person name="Amann R."/>
            <person name="Reinhardt R."/>
        </authorList>
    </citation>
    <scope>NUCLEOTIDE SEQUENCE [LARGE SCALE GENOMIC DNA]</scope>
    <source>
        <strain evidence="2">DSM 10527 / NCIMB 13988 / SH1</strain>
    </source>
</reference>
<dbReference type="KEGG" id="rba:RB4255"/>
<dbReference type="EMBL" id="BX294140">
    <property type="protein sequence ID" value="CAD73671.1"/>
    <property type="molecule type" value="Genomic_DNA"/>
</dbReference>
<name>Q7USX1_RHOBA</name>
<evidence type="ECO:0000313" key="2">
    <source>
        <dbReference type="Proteomes" id="UP000001025"/>
    </source>
</evidence>
<accession>Q7USX1</accession>
<dbReference type="AlphaFoldDB" id="Q7USX1"/>
<proteinExistence type="predicted"/>
<sequence>MAGCTMVVHRTMVVGGTRMMSHADVVSTKVMCGLTLSVLHVAVIRVAVVVLISGCCVGAKILVVRLAVDGDVLTDIGTNVLSRVNVAVSVRSAVGDSVGLNRGICCRIVDSVAKAIRRSTCHVLGLAGRSTDCIANLVRCVVQDTLCARHGACCDEAQECGGVDEFSHVVFLYCGVMGHGRRRSKSKARCLCVAQWGMPRKRLC</sequence>
<dbReference type="InParanoid" id="Q7USX1"/>
<organism evidence="1 2">
    <name type="scientific">Rhodopirellula baltica (strain DSM 10527 / NCIMB 13988 / SH1)</name>
    <dbReference type="NCBI Taxonomy" id="243090"/>
    <lineage>
        <taxon>Bacteria</taxon>
        <taxon>Pseudomonadati</taxon>
        <taxon>Planctomycetota</taxon>
        <taxon>Planctomycetia</taxon>
        <taxon>Pirellulales</taxon>
        <taxon>Pirellulaceae</taxon>
        <taxon>Rhodopirellula</taxon>
    </lineage>
</organism>